<feature type="transmembrane region" description="Helical" evidence="1">
    <location>
        <begin position="182"/>
        <end position="204"/>
    </location>
</feature>
<evidence type="ECO:0000313" key="3">
    <source>
        <dbReference type="Proteomes" id="UP001432099"/>
    </source>
</evidence>
<dbReference type="RefSeq" id="WP_338617443.1">
    <property type="nucleotide sequence ID" value="NZ_AP028127.1"/>
</dbReference>
<gene>
    <name evidence="2" type="ORF">T23_16980</name>
</gene>
<keyword evidence="1" id="KW-0472">Membrane</keyword>
<dbReference type="Proteomes" id="UP001432099">
    <property type="component" value="Chromosome"/>
</dbReference>
<keyword evidence="1" id="KW-0812">Transmembrane</keyword>
<evidence type="ECO:0000256" key="1">
    <source>
        <dbReference type="SAM" id="Phobius"/>
    </source>
</evidence>
<name>A0ABN6ZDC3_9FIRM</name>
<proteinExistence type="predicted"/>
<sequence>MNIVKKMVSVILSFCLMGLVIGICLVSALPAFLSSSMYTRVMEKANIYQSVQETIQNGLDDIMLFNNIDRQTMHEFISVEEVKQTIVGDTKQLIGWLNGSNQVLAPLQLADYESRFDERMGDFFRNNQYYLDDQAKADVELMKQDAMQVIKGSLRVLDFDKLMEIPVVTKVPQLVGLLNVKLIVTVLVVLSVLIIGVMIWLSPASRKKHHRKKVEVGLLYAAYGLVAGGLLVFIIFFSGIQSGFYEHTAIHVDYLRESVGYLIKDRLQFLSLAGFVFASIGFMLMIPYWRRLYRKCMA</sequence>
<feature type="transmembrane region" description="Helical" evidence="1">
    <location>
        <begin position="269"/>
        <end position="289"/>
    </location>
</feature>
<feature type="transmembrane region" description="Helical" evidence="1">
    <location>
        <begin position="216"/>
        <end position="237"/>
    </location>
</feature>
<accession>A0ABN6ZDC3</accession>
<evidence type="ECO:0000313" key="2">
    <source>
        <dbReference type="EMBL" id="BEH91596.1"/>
    </source>
</evidence>
<dbReference type="EMBL" id="AP028127">
    <property type="protein sequence ID" value="BEH91596.1"/>
    <property type="molecule type" value="Genomic_DNA"/>
</dbReference>
<organism evidence="2 3">
    <name type="scientific">Turicibacter faecis</name>
    <dbReference type="NCBI Taxonomy" id="2963365"/>
    <lineage>
        <taxon>Bacteria</taxon>
        <taxon>Bacillati</taxon>
        <taxon>Bacillota</taxon>
        <taxon>Erysipelotrichia</taxon>
        <taxon>Erysipelotrichales</taxon>
        <taxon>Turicibacteraceae</taxon>
        <taxon>Turicibacter</taxon>
    </lineage>
</organism>
<keyword evidence="3" id="KW-1185">Reference proteome</keyword>
<protein>
    <submittedName>
        <fullName evidence="2">Uncharacterized protein</fullName>
    </submittedName>
</protein>
<reference evidence="2" key="1">
    <citation type="journal article" date="2024" name="Int. J. Syst. Evol. Microbiol.">
        <title>Turicibacter faecis sp. nov., isolated from faeces of heart failure mouse model.</title>
        <authorList>
            <person name="Imamura Y."/>
            <person name="Motooka D."/>
            <person name="Nakajima Y."/>
            <person name="Ito S."/>
            <person name="Kitakaze M."/>
            <person name="Iida T."/>
            <person name="Nakamura S."/>
        </authorList>
    </citation>
    <scope>NUCLEOTIDE SEQUENCE</scope>
    <source>
        <strain evidence="2">TC023</strain>
    </source>
</reference>
<keyword evidence="1" id="KW-1133">Transmembrane helix</keyword>